<organism evidence="2 3">
    <name type="scientific">Cajanus cajan</name>
    <name type="common">Pigeon pea</name>
    <name type="synonym">Cajanus indicus</name>
    <dbReference type="NCBI Taxonomy" id="3821"/>
    <lineage>
        <taxon>Eukaryota</taxon>
        <taxon>Viridiplantae</taxon>
        <taxon>Streptophyta</taxon>
        <taxon>Embryophyta</taxon>
        <taxon>Tracheophyta</taxon>
        <taxon>Spermatophyta</taxon>
        <taxon>Magnoliopsida</taxon>
        <taxon>eudicotyledons</taxon>
        <taxon>Gunneridae</taxon>
        <taxon>Pentapetalae</taxon>
        <taxon>rosids</taxon>
        <taxon>fabids</taxon>
        <taxon>Fabales</taxon>
        <taxon>Fabaceae</taxon>
        <taxon>Papilionoideae</taxon>
        <taxon>50 kb inversion clade</taxon>
        <taxon>NPAAA clade</taxon>
        <taxon>indigoferoid/millettioid clade</taxon>
        <taxon>Phaseoleae</taxon>
        <taxon>Cajanus</taxon>
    </lineage>
</organism>
<feature type="domain" description="Reverse transcriptase zinc-binding" evidence="1">
    <location>
        <begin position="189"/>
        <end position="235"/>
    </location>
</feature>
<evidence type="ECO:0000313" key="3">
    <source>
        <dbReference type="Proteomes" id="UP000075243"/>
    </source>
</evidence>
<dbReference type="Gene3D" id="3.60.10.10">
    <property type="entry name" value="Endonuclease/exonuclease/phosphatase"/>
    <property type="match status" value="1"/>
</dbReference>
<protein>
    <recommendedName>
        <fullName evidence="1">Reverse transcriptase zinc-binding domain-containing protein</fullName>
    </recommendedName>
</protein>
<name>A0A151RGG8_CAJCA</name>
<gene>
    <name evidence="2" type="ORF">KK1_036963</name>
</gene>
<dbReference type="InterPro" id="IPR026960">
    <property type="entry name" value="RVT-Znf"/>
</dbReference>
<accession>A0A151RGG8</accession>
<evidence type="ECO:0000313" key="2">
    <source>
        <dbReference type="EMBL" id="KYP41640.1"/>
    </source>
</evidence>
<dbReference type="EMBL" id="KQ483759">
    <property type="protein sequence ID" value="KYP41640.1"/>
    <property type="molecule type" value="Genomic_DNA"/>
</dbReference>
<dbReference type="PANTHER" id="PTHR33710:SF64">
    <property type="entry name" value="ENDONUCLEASE_EXONUCLEASE_PHOSPHATASE DOMAIN-CONTAINING PROTEIN"/>
    <property type="match status" value="1"/>
</dbReference>
<evidence type="ECO:0000259" key="1">
    <source>
        <dbReference type="Pfam" id="PF13966"/>
    </source>
</evidence>
<keyword evidence="3" id="KW-1185">Reference proteome</keyword>
<dbReference type="PANTHER" id="PTHR33710">
    <property type="entry name" value="BNAC02G09200D PROTEIN"/>
    <property type="match status" value="1"/>
</dbReference>
<sequence>MELENISVTGRRFIWYMPNGMTRSKIDRILISRECIISWYDSTQHILDRNISNHCPILLKNNIVDWGPKSFGTLTCWFENEEYIGFVKKTWNEIQIRGWGKQADISLLQYADDTMFFGEANLKNIIIIKSILRCFELISGLKVNFSKSRFGVTGVENSQTGSWKLPQESWGLGIKDIECFNDSLIAKWRWRLYYNGLQTISNLLRRNVKMDATKCCSFCLCKVETTSHIFFSCKLIFCGRIVTHGLTY</sequence>
<dbReference type="Pfam" id="PF13966">
    <property type="entry name" value="zf-RVT"/>
    <property type="match status" value="1"/>
</dbReference>
<reference evidence="2" key="1">
    <citation type="journal article" date="2012" name="Nat. Biotechnol.">
        <title>Draft genome sequence of pigeonpea (Cajanus cajan), an orphan legume crop of resource-poor farmers.</title>
        <authorList>
            <person name="Varshney R.K."/>
            <person name="Chen W."/>
            <person name="Li Y."/>
            <person name="Bharti A.K."/>
            <person name="Saxena R.K."/>
            <person name="Schlueter J.A."/>
            <person name="Donoghue M.T."/>
            <person name="Azam S."/>
            <person name="Fan G."/>
            <person name="Whaley A.M."/>
            <person name="Farmer A.D."/>
            <person name="Sheridan J."/>
            <person name="Iwata A."/>
            <person name="Tuteja R."/>
            <person name="Penmetsa R.V."/>
            <person name="Wu W."/>
            <person name="Upadhyaya H.D."/>
            <person name="Yang S.P."/>
            <person name="Shah T."/>
            <person name="Saxena K.B."/>
            <person name="Michael T."/>
            <person name="McCombie W.R."/>
            <person name="Yang B."/>
            <person name="Zhang G."/>
            <person name="Yang H."/>
            <person name="Wang J."/>
            <person name="Spillane C."/>
            <person name="Cook D.R."/>
            <person name="May G.D."/>
            <person name="Xu X."/>
            <person name="Jackson S.A."/>
        </authorList>
    </citation>
    <scope>NUCLEOTIDE SEQUENCE [LARGE SCALE GENOMIC DNA]</scope>
</reference>
<dbReference type="Proteomes" id="UP000075243">
    <property type="component" value="Unassembled WGS sequence"/>
</dbReference>
<dbReference type="Gramene" id="C.cajan_34252.t">
    <property type="protein sequence ID" value="C.cajan_34252.t"/>
    <property type="gene ID" value="C.cajan_34252"/>
</dbReference>
<dbReference type="InterPro" id="IPR036691">
    <property type="entry name" value="Endo/exonu/phosph_ase_sf"/>
</dbReference>
<proteinExistence type="predicted"/>
<dbReference type="AlphaFoldDB" id="A0A151RGG8"/>